<proteinExistence type="predicted"/>
<sequence length="65" mass="7111">MASAKDAAGSAMENLVVAQIIQEKLDGGGLPIIVGGTNFYIQVILIYWHAFLYDEVHLIFIDCTI</sequence>
<keyword evidence="2" id="KW-1185">Reference proteome</keyword>
<dbReference type="AlphaFoldDB" id="A0A8T0WXG1"/>
<evidence type="ECO:0000313" key="1">
    <source>
        <dbReference type="EMBL" id="KAG2651027.1"/>
    </source>
</evidence>
<comment type="caution">
    <text evidence="1">The sequence shown here is derived from an EMBL/GenBank/DDBJ whole genome shotgun (WGS) entry which is preliminary data.</text>
</comment>
<dbReference type="EMBL" id="CM029038">
    <property type="protein sequence ID" value="KAG2651027.1"/>
    <property type="molecule type" value="Genomic_DNA"/>
</dbReference>
<dbReference type="Gene3D" id="3.40.50.300">
    <property type="entry name" value="P-loop containing nucleotide triphosphate hydrolases"/>
    <property type="match status" value="1"/>
</dbReference>
<evidence type="ECO:0000313" key="2">
    <source>
        <dbReference type="Proteomes" id="UP000823388"/>
    </source>
</evidence>
<gene>
    <name evidence="1" type="ORF">PVAP13_1NG514138</name>
</gene>
<dbReference type="Proteomes" id="UP000823388">
    <property type="component" value="Chromosome 1N"/>
</dbReference>
<organism evidence="1 2">
    <name type="scientific">Panicum virgatum</name>
    <name type="common">Blackwell switchgrass</name>
    <dbReference type="NCBI Taxonomy" id="38727"/>
    <lineage>
        <taxon>Eukaryota</taxon>
        <taxon>Viridiplantae</taxon>
        <taxon>Streptophyta</taxon>
        <taxon>Embryophyta</taxon>
        <taxon>Tracheophyta</taxon>
        <taxon>Spermatophyta</taxon>
        <taxon>Magnoliopsida</taxon>
        <taxon>Liliopsida</taxon>
        <taxon>Poales</taxon>
        <taxon>Poaceae</taxon>
        <taxon>PACMAD clade</taxon>
        <taxon>Panicoideae</taxon>
        <taxon>Panicodae</taxon>
        <taxon>Paniceae</taxon>
        <taxon>Panicinae</taxon>
        <taxon>Panicum</taxon>
        <taxon>Panicum sect. Hiantes</taxon>
    </lineage>
</organism>
<reference evidence="1" key="1">
    <citation type="submission" date="2020-05" db="EMBL/GenBank/DDBJ databases">
        <title>WGS assembly of Panicum virgatum.</title>
        <authorList>
            <person name="Lovell J.T."/>
            <person name="Jenkins J."/>
            <person name="Shu S."/>
            <person name="Juenger T.E."/>
            <person name="Schmutz J."/>
        </authorList>
    </citation>
    <scope>NUCLEOTIDE SEQUENCE</scope>
    <source>
        <strain evidence="1">AP13</strain>
    </source>
</reference>
<name>A0A8T0WXG1_PANVG</name>
<accession>A0A8T0WXG1</accession>
<dbReference type="InterPro" id="IPR027417">
    <property type="entry name" value="P-loop_NTPase"/>
</dbReference>
<protein>
    <submittedName>
        <fullName evidence="1">Uncharacterized protein</fullName>
    </submittedName>
</protein>